<dbReference type="PANTHER" id="PTHR19308">
    <property type="entry name" value="PHOSPHATIDYLCHOLINE TRANSFER PROTEIN"/>
    <property type="match status" value="1"/>
</dbReference>
<dbReference type="EMBL" id="DS113829">
    <property type="protein sequence ID" value="EAX94966.1"/>
    <property type="molecule type" value="Genomic_DNA"/>
</dbReference>
<evidence type="ECO:0000313" key="3">
    <source>
        <dbReference type="Proteomes" id="UP000001542"/>
    </source>
</evidence>
<dbReference type="Pfam" id="PF01852">
    <property type="entry name" value="START"/>
    <property type="match status" value="1"/>
</dbReference>
<dbReference type="InterPro" id="IPR051213">
    <property type="entry name" value="START_lipid_transfer"/>
</dbReference>
<sequence>MAKSATPEQLANYSKLHDEAVAKLLTIKDDPKWELSSEEQEIKFYKLYIESSPFAAAKSVVTIPDTTLEEVKKVLLPITIVDDKTPEKQRHGLDYCYELSGNGTDYNLFVTATASPGPLVSGREFILYRKMVEKDGLLIAINISIPDDDLVPENKEHVRAFMDYQGFIAKVSEQNPKDVELSFYVHADPKGSLPSWAYNAVVTKQGYAAKGVRGKIIKDHEAK</sequence>
<proteinExistence type="predicted"/>
<dbReference type="InParanoid" id="A2FJF3"/>
<dbReference type="OrthoDB" id="196858at2759"/>
<reference evidence="2" key="2">
    <citation type="journal article" date="2007" name="Science">
        <title>Draft genome sequence of the sexually transmitted pathogen Trichomonas vaginalis.</title>
        <authorList>
            <person name="Carlton J.M."/>
            <person name="Hirt R.P."/>
            <person name="Silva J.C."/>
            <person name="Delcher A.L."/>
            <person name="Schatz M."/>
            <person name="Zhao Q."/>
            <person name="Wortman J.R."/>
            <person name="Bidwell S.L."/>
            <person name="Alsmark U.C.M."/>
            <person name="Besteiro S."/>
            <person name="Sicheritz-Ponten T."/>
            <person name="Noel C.J."/>
            <person name="Dacks J.B."/>
            <person name="Foster P.G."/>
            <person name="Simillion C."/>
            <person name="Van de Peer Y."/>
            <person name="Miranda-Saavedra D."/>
            <person name="Barton G.J."/>
            <person name="Westrop G.D."/>
            <person name="Mueller S."/>
            <person name="Dessi D."/>
            <person name="Fiori P.L."/>
            <person name="Ren Q."/>
            <person name="Paulsen I."/>
            <person name="Zhang H."/>
            <person name="Bastida-Corcuera F.D."/>
            <person name="Simoes-Barbosa A."/>
            <person name="Brown M.T."/>
            <person name="Hayes R.D."/>
            <person name="Mukherjee M."/>
            <person name="Okumura C.Y."/>
            <person name="Schneider R."/>
            <person name="Smith A.J."/>
            <person name="Vanacova S."/>
            <person name="Villalvazo M."/>
            <person name="Haas B.J."/>
            <person name="Pertea M."/>
            <person name="Feldblyum T.V."/>
            <person name="Utterback T.R."/>
            <person name="Shu C.L."/>
            <person name="Osoegawa K."/>
            <person name="de Jong P.J."/>
            <person name="Hrdy I."/>
            <person name="Horvathova L."/>
            <person name="Zubacova Z."/>
            <person name="Dolezal P."/>
            <person name="Malik S.B."/>
            <person name="Logsdon J.M. Jr."/>
            <person name="Henze K."/>
            <person name="Gupta A."/>
            <person name="Wang C.C."/>
            <person name="Dunne R.L."/>
            <person name="Upcroft J.A."/>
            <person name="Upcroft P."/>
            <person name="White O."/>
            <person name="Salzberg S.L."/>
            <person name="Tang P."/>
            <person name="Chiu C.-H."/>
            <person name="Lee Y.-S."/>
            <person name="Embley T.M."/>
            <person name="Coombs G.H."/>
            <person name="Mottram J.C."/>
            <person name="Tachezy J."/>
            <person name="Fraser-Liggett C.M."/>
            <person name="Johnson P.J."/>
        </authorList>
    </citation>
    <scope>NUCLEOTIDE SEQUENCE [LARGE SCALE GENOMIC DNA]</scope>
    <source>
        <strain evidence="2">G3</strain>
    </source>
</reference>
<dbReference type="CDD" id="cd00177">
    <property type="entry name" value="START"/>
    <property type="match status" value="1"/>
</dbReference>
<evidence type="ECO:0000259" key="1">
    <source>
        <dbReference type="PROSITE" id="PS50848"/>
    </source>
</evidence>
<evidence type="ECO:0000313" key="2">
    <source>
        <dbReference type="EMBL" id="EAX94966.1"/>
    </source>
</evidence>
<dbReference type="GO" id="GO:0008289">
    <property type="term" value="F:lipid binding"/>
    <property type="evidence" value="ECO:0007669"/>
    <property type="project" value="InterPro"/>
</dbReference>
<protein>
    <recommendedName>
        <fullName evidence="1">START domain-containing protein</fullName>
    </recommendedName>
</protein>
<dbReference type="KEGG" id="tva:4752710"/>
<dbReference type="Gene3D" id="3.30.530.20">
    <property type="match status" value="1"/>
</dbReference>
<dbReference type="AlphaFoldDB" id="A2FJF3"/>
<dbReference type="RefSeq" id="XP_001307896.1">
    <property type="nucleotide sequence ID" value="XM_001307895.1"/>
</dbReference>
<dbReference type="SUPFAM" id="SSF55961">
    <property type="entry name" value="Bet v1-like"/>
    <property type="match status" value="1"/>
</dbReference>
<dbReference type="InterPro" id="IPR023393">
    <property type="entry name" value="START-like_dom_sf"/>
</dbReference>
<dbReference type="GO" id="GO:0005737">
    <property type="term" value="C:cytoplasm"/>
    <property type="evidence" value="ECO:0007669"/>
    <property type="project" value="UniProtKB-ARBA"/>
</dbReference>
<dbReference type="Proteomes" id="UP000001542">
    <property type="component" value="Unassembled WGS sequence"/>
</dbReference>
<feature type="domain" description="START" evidence="1">
    <location>
        <begin position="29"/>
        <end position="202"/>
    </location>
</feature>
<accession>A2FJF3</accession>
<dbReference type="VEuPathDB" id="TrichDB:TVAG_205640"/>
<dbReference type="PANTHER" id="PTHR19308:SF56">
    <property type="entry name" value="START DOMAIN-CONTAINING PROTEIN"/>
    <property type="match status" value="1"/>
</dbReference>
<dbReference type="SMR" id="A2FJF3"/>
<organism evidence="2 3">
    <name type="scientific">Trichomonas vaginalis (strain ATCC PRA-98 / G3)</name>
    <dbReference type="NCBI Taxonomy" id="412133"/>
    <lineage>
        <taxon>Eukaryota</taxon>
        <taxon>Metamonada</taxon>
        <taxon>Parabasalia</taxon>
        <taxon>Trichomonadida</taxon>
        <taxon>Trichomonadidae</taxon>
        <taxon>Trichomonas</taxon>
    </lineage>
</organism>
<dbReference type="VEuPathDB" id="TrichDB:TVAGG3_0873350"/>
<dbReference type="PROSITE" id="PS50848">
    <property type="entry name" value="START"/>
    <property type="match status" value="1"/>
</dbReference>
<dbReference type="InterPro" id="IPR002913">
    <property type="entry name" value="START_lipid-bd_dom"/>
</dbReference>
<reference evidence="2" key="1">
    <citation type="submission" date="2006-10" db="EMBL/GenBank/DDBJ databases">
        <authorList>
            <person name="Amadeo P."/>
            <person name="Zhao Q."/>
            <person name="Wortman J."/>
            <person name="Fraser-Liggett C."/>
            <person name="Carlton J."/>
        </authorList>
    </citation>
    <scope>NUCLEOTIDE SEQUENCE</scope>
    <source>
        <strain evidence="2">G3</strain>
    </source>
</reference>
<keyword evidence="3" id="KW-1185">Reference proteome</keyword>
<name>A2FJF3_TRIV3</name>
<gene>
    <name evidence="2" type="ORF">TVAG_205640</name>
</gene>